<dbReference type="SMART" id="SM00320">
    <property type="entry name" value="WD40"/>
    <property type="match status" value="4"/>
</dbReference>
<feature type="repeat" description="WD" evidence="3">
    <location>
        <begin position="707"/>
        <end position="748"/>
    </location>
</feature>
<evidence type="ECO:0000256" key="3">
    <source>
        <dbReference type="PROSITE-ProRule" id="PRU00221"/>
    </source>
</evidence>
<dbReference type="Pfam" id="PF24883">
    <property type="entry name" value="NPHP3_N"/>
    <property type="match status" value="1"/>
</dbReference>
<dbReference type="InterPro" id="IPR020472">
    <property type="entry name" value="WD40_PAC1"/>
</dbReference>
<evidence type="ECO:0000259" key="4">
    <source>
        <dbReference type="PROSITE" id="PS50837"/>
    </source>
</evidence>
<feature type="repeat" description="WD" evidence="3">
    <location>
        <begin position="749"/>
        <end position="790"/>
    </location>
</feature>
<dbReference type="Gene3D" id="3.40.50.300">
    <property type="entry name" value="P-loop containing nucleotide triphosphate hydrolases"/>
    <property type="match status" value="1"/>
</dbReference>
<reference evidence="5" key="2">
    <citation type="journal article" date="2023" name="IMA Fungus">
        <title>Comparative genomic study of the Penicillium genus elucidates a diverse pangenome and 15 lateral gene transfer events.</title>
        <authorList>
            <person name="Petersen C."/>
            <person name="Sorensen T."/>
            <person name="Nielsen M.R."/>
            <person name="Sondergaard T.E."/>
            <person name="Sorensen J.L."/>
            <person name="Fitzpatrick D.A."/>
            <person name="Frisvad J.C."/>
            <person name="Nielsen K.L."/>
        </authorList>
    </citation>
    <scope>NUCLEOTIDE SEQUENCE</scope>
    <source>
        <strain evidence="5">IBT 30761</strain>
    </source>
</reference>
<dbReference type="OrthoDB" id="538223at2759"/>
<evidence type="ECO:0000256" key="1">
    <source>
        <dbReference type="ARBA" id="ARBA00022574"/>
    </source>
</evidence>
<protein>
    <submittedName>
        <fullName evidence="5">Vegetative incompatibility protein HET-E-1</fullName>
    </submittedName>
</protein>
<dbReference type="AlphaFoldDB" id="A0A9W9FHB5"/>
<dbReference type="Pfam" id="PF00400">
    <property type="entry name" value="WD40"/>
    <property type="match status" value="4"/>
</dbReference>
<keyword evidence="1 3" id="KW-0853">WD repeat</keyword>
<dbReference type="RefSeq" id="XP_056475772.1">
    <property type="nucleotide sequence ID" value="XM_056619613.1"/>
</dbReference>
<dbReference type="PRINTS" id="PR00320">
    <property type="entry name" value="GPROTEINBRPT"/>
</dbReference>
<name>A0A9W9FHB5_9EURO</name>
<dbReference type="InterPro" id="IPR001680">
    <property type="entry name" value="WD40_rpt"/>
</dbReference>
<dbReference type="GeneID" id="81358592"/>
<dbReference type="PANTHER" id="PTHR10039:SF14">
    <property type="entry name" value="NACHT DOMAIN-CONTAINING PROTEIN"/>
    <property type="match status" value="1"/>
</dbReference>
<dbReference type="PROSITE" id="PS50837">
    <property type="entry name" value="NACHT"/>
    <property type="match status" value="1"/>
</dbReference>
<reference evidence="5" key="1">
    <citation type="submission" date="2022-11" db="EMBL/GenBank/DDBJ databases">
        <authorList>
            <person name="Petersen C."/>
        </authorList>
    </citation>
    <scope>NUCLEOTIDE SEQUENCE</scope>
    <source>
        <strain evidence="5">IBT 30761</strain>
    </source>
</reference>
<keyword evidence="2" id="KW-0677">Repeat</keyword>
<dbReference type="PROSITE" id="PS00678">
    <property type="entry name" value="WD_REPEATS_1"/>
    <property type="match status" value="4"/>
</dbReference>
<keyword evidence="6" id="KW-1185">Reference proteome</keyword>
<dbReference type="InterPro" id="IPR015943">
    <property type="entry name" value="WD40/YVTN_repeat-like_dom_sf"/>
</dbReference>
<dbReference type="CDD" id="cd00200">
    <property type="entry name" value="WD40"/>
    <property type="match status" value="1"/>
</dbReference>
<dbReference type="PANTHER" id="PTHR10039">
    <property type="entry name" value="AMELOGENIN"/>
    <property type="match status" value="1"/>
</dbReference>
<accession>A0A9W9FHB5</accession>
<dbReference type="InterPro" id="IPR019775">
    <property type="entry name" value="WD40_repeat_CS"/>
</dbReference>
<gene>
    <name evidence="5" type="ORF">N7532_007120</name>
</gene>
<feature type="repeat" description="WD" evidence="3">
    <location>
        <begin position="665"/>
        <end position="706"/>
    </location>
</feature>
<dbReference type="Proteomes" id="UP001149074">
    <property type="component" value="Unassembled WGS sequence"/>
</dbReference>
<dbReference type="InterPro" id="IPR007111">
    <property type="entry name" value="NACHT_NTPase"/>
</dbReference>
<comment type="caution">
    <text evidence="5">The sequence shown here is derived from an EMBL/GenBank/DDBJ whole genome shotgun (WGS) entry which is preliminary data.</text>
</comment>
<feature type="repeat" description="WD" evidence="3">
    <location>
        <begin position="623"/>
        <end position="664"/>
    </location>
</feature>
<feature type="domain" description="NACHT" evidence="4">
    <location>
        <begin position="88"/>
        <end position="238"/>
    </location>
</feature>
<dbReference type="EMBL" id="JAPQKI010000005">
    <property type="protein sequence ID" value="KAJ5100119.1"/>
    <property type="molecule type" value="Genomic_DNA"/>
</dbReference>
<sequence>MNRQQFDNNGGNVQLQGKVEYATFIQNVGAQDQDRQSTNHCPDYLAETDPRIIKTRIYQTRGAALKESYDWILRHPQFQCWHNSNGSQVLWVKGDPGKGKTMLLCGIIDELRPTSRLVDPQAKTFLSFFFCQATVPKLSNAHAVLCGLIYMLVDTQPSLLSYVHKRFKDTGEPRFGDTEAWTTLCTMFVDILRDPIVDKIYIVVDALDECVQGQDKLLQFILKETKELPHVKWIISSRNHVEQRTRLDDSQSILSLELQENAESVSVAIAAYISDRIAELESLQDDDTLLEYVRQILQEKAEGTFLWVALVVQELQDVDSWDVRQVVDDVPKGLDDLYARMIDQIGQIEPRSREYCQLVLSATALAYRPLQLLELGVVSGLPDKIAGSAKNIETIVKRSGSFLTVRGETIYFVHQSARDYLIKKGGQRIFLSGLAAAHHQMFTQSLHILDRTLRRDIYSLVALGTPINQAKRPEPDPLAAAGYSCIYWVDHLGQSGSSEELQDAGTVDSFLRSRGIYWLEALSLLRSITDGIMSIQKLGILLRGHPGAARLKNLVQDVYRFILYHRGAIENSPLQAYGSALVFSPPRSMTKQLFQQEWPNNIAMTPAMADDWDAHTGACLQTLEGHDNRVNSVVFSHDSSRVASGSGDKTIKIWDAQTGACLQTLDGHDNRVTSVVFSHDSSRVASGSGDKTIKIWDAQTGACLQTLDGHDNRVTSVVFSHDSSRVASGSFDKTIKIWDAHTGACLQTLEGHDDWVNSVVFSHDSSRVASGSFDKTIKIWDAHTGACLQTLGIDSVVSNLSFDATGSSLHTDVGIFALCDSLTLTPTTLTEVNLG</sequence>
<dbReference type="SUPFAM" id="SSF52540">
    <property type="entry name" value="P-loop containing nucleoside triphosphate hydrolases"/>
    <property type="match status" value="1"/>
</dbReference>
<dbReference type="InterPro" id="IPR027417">
    <property type="entry name" value="P-loop_NTPase"/>
</dbReference>
<evidence type="ECO:0000256" key="2">
    <source>
        <dbReference type="ARBA" id="ARBA00022737"/>
    </source>
</evidence>
<evidence type="ECO:0000313" key="5">
    <source>
        <dbReference type="EMBL" id="KAJ5100119.1"/>
    </source>
</evidence>
<dbReference type="PROSITE" id="PS50082">
    <property type="entry name" value="WD_REPEATS_2"/>
    <property type="match status" value="4"/>
</dbReference>
<organism evidence="5 6">
    <name type="scientific">Penicillium argentinense</name>
    <dbReference type="NCBI Taxonomy" id="1131581"/>
    <lineage>
        <taxon>Eukaryota</taxon>
        <taxon>Fungi</taxon>
        <taxon>Dikarya</taxon>
        <taxon>Ascomycota</taxon>
        <taxon>Pezizomycotina</taxon>
        <taxon>Eurotiomycetes</taxon>
        <taxon>Eurotiomycetidae</taxon>
        <taxon>Eurotiales</taxon>
        <taxon>Aspergillaceae</taxon>
        <taxon>Penicillium</taxon>
    </lineage>
</organism>
<dbReference type="InterPro" id="IPR036322">
    <property type="entry name" value="WD40_repeat_dom_sf"/>
</dbReference>
<dbReference type="PROSITE" id="PS50294">
    <property type="entry name" value="WD_REPEATS_REGION"/>
    <property type="match status" value="4"/>
</dbReference>
<dbReference type="Gene3D" id="2.130.10.10">
    <property type="entry name" value="YVTN repeat-like/Quinoprotein amine dehydrogenase"/>
    <property type="match status" value="2"/>
</dbReference>
<dbReference type="InterPro" id="IPR056884">
    <property type="entry name" value="NPHP3-like_N"/>
</dbReference>
<dbReference type="SUPFAM" id="SSF50978">
    <property type="entry name" value="WD40 repeat-like"/>
    <property type="match status" value="1"/>
</dbReference>
<evidence type="ECO:0000313" key="6">
    <source>
        <dbReference type="Proteomes" id="UP001149074"/>
    </source>
</evidence>
<proteinExistence type="predicted"/>